<evidence type="ECO:0000313" key="3">
    <source>
        <dbReference type="Proteomes" id="UP001310594"/>
    </source>
</evidence>
<dbReference type="PANTHER" id="PTHR10622:SF10">
    <property type="entry name" value="HET DOMAIN-CONTAINING PROTEIN"/>
    <property type="match status" value="1"/>
</dbReference>
<dbReference type="InterPro" id="IPR058525">
    <property type="entry name" value="DUF8212"/>
</dbReference>
<evidence type="ECO:0000259" key="1">
    <source>
        <dbReference type="Pfam" id="PF26640"/>
    </source>
</evidence>
<name>A0AAN7W4P6_9PEZI</name>
<protein>
    <recommendedName>
        <fullName evidence="1">DUF8212 domain-containing protein</fullName>
    </recommendedName>
</protein>
<gene>
    <name evidence="2" type="ORF">LTR97_006408</name>
</gene>
<reference evidence="2" key="1">
    <citation type="submission" date="2023-08" db="EMBL/GenBank/DDBJ databases">
        <title>Black Yeasts Isolated from many extreme environments.</title>
        <authorList>
            <person name="Coleine C."/>
            <person name="Stajich J.E."/>
            <person name="Selbmann L."/>
        </authorList>
    </citation>
    <scope>NUCLEOTIDE SEQUENCE</scope>
    <source>
        <strain evidence="2">CCFEE 5810</strain>
    </source>
</reference>
<evidence type="ECO:0000313" key="2">
    <source>
        <dbReference type="EMBL" id="KAK5698760.1"/>
    </source>
</evidence>
<accession>A0AAN7W4P6</accession>
<dbReference type="PANTHER" id="PTHR10622">
    <property type="entry name" value="HET DOMAIN-CONTAINING PROTEIN"/>
    <property type="match status" value="1"/>
</dbReference>
<dbReference type="EMBL" id="JAVRQU010000009">
    <property type="protein sequence ID" value="KAK5698760.1"/>
    <property type="molecule type" value="Genomic_DNA"/>
</dbReference>
<feature type="domain" description="DUF8212" evidence="1">
    <location>
        <begin position="119"/>
        <end position="182"/>
    </location>
</feature>
<dbReference type="Proteomes" id="UP001310594">
    <property type="component" value="Unassembled WGS sequence"/>
</dbReference>
<comment type="caution">
    <text evidence="2">The sequence shown here is derived from an EMBL/GenBank/DDBJ whole genome shotgun (WGS) entry which is preliminary data.</text>
</comment>
<dbReference type="AlphaFoldDB" id="A0AAN7W4P6"/>
<dbReference type="Pfam" id="PF26640">
    <property type="entry name" value="DUF8212"/>
    <property type="match status" value="1"/>
</dbReference>
<sequence>MLCREVDGQPSEWLSRGWTLQELLAPRRVRFWTKDFQYIATLHKGGSAQRAIPLMKALTRYTGIPGYNLTVKDSYLGASVAQKMSWAASRTTTRVEDIAYCLLGLFSVDMPPLYGEGHRAFLRLQMAIIEQSEDESIFAWRNTTRHDCGRGVHYSCHRDGFLARSPSDFRDCGQIEADPYNQRLPYRITNKGLEIVARAVKIDEDAWKRSLYDMNPEMEHPIFHMELSCYELRNGEMQRCIIALRGLGGEHGRIGWTGGDGGDSVGHTRGPLLLGRDYSCDTNREFANDCAALYRFFIMLAGPRLIESDEIPLPEEDFHRDTDETYWYRRTTSYA</sequence>
<organism evidence="2 3">
    <name type="scientific">Elasticomyces elasticus</name>
    <dbReference type="NCBI Taxonomy" id="574655"/>
    <lineage>
        <taxon>Eukaryota</taxon>
        <taxon>Fungi</taxon>
        <taxon>Dikarya</taxon>
        <taxon>Ascomycota</taxon>
        <taxon>Pezizomycotina</taxon>
        <taxon>Dothideomycetes</taxon>
        <taxon>Dothideomycetidae</taxon>
        <taxon>Mycosphaerellales</taxon>
        <taxon>Teratosphaeriaceae</taxon>
        <taxon>Elasticomyces</taxon>
    </lineage>
</organism>
<proteinExistence type="predicted"/>